<proteinExistence type="inferred from homology"/>
<dbReference type="GO" id="GO:0015976">
    <property type="term" value="P:carbon utilization"/>
    <property type="evidence" value="ECO:0007669"/>
    <property type="project" value="InterPro"/>
</dbReference>
<dbReference type="Gene3D" id="3.40.1050.10">
    <property type="entry name" value="Carbonic anhydrase"/>
    <property type="match status" value="1"/>
</dbReference>
<name>A0A9D1SQS1_9CLOT</name>
<keyword evidence="4 7" id="KW-0862">Zinc</keyword>
<dbReference type="InterPro" id="IPR036874">
    <property type="entry name" value="Carbonic_anhydrase_sf"/>
</dbReference>
<keyword evidence="3 7" id="KW-0479">Metal-binding</keyword>
<comment type="caution">
    <text evidence="8">The sequence shown here is derived from an EMBL/GenBank/DDBJ whole genome shotgun (WGS) entry which is preliminary data.</text>
</comment>
<reference evidence="8" key="2">
    <citation type="journal article" date="2021" name="PeerJ">
        <title>Extensive microbial diversity within the chicken gut microbiome revealed by metagenomics and culture.</title>
        <authorList>
            <person name="Gilroy R."/>
            <person name="Ravi A."/>
            <person name="Getino M."/>
            <person name="Pursley I."/>
            <person name="Horton D.L."/>
            <person name="Alikhan N.F."/>
            <person name="Baker D."/>
            <person name="Gharbi K."/>
            <person name="Hall N."/>
            <person name="Watson M."/>
            <person name="Adriaenssens E.M."/>
            <person name="Foster-Nyarko E."/>
            <person name="Jarju S."/>
            <person name="Secka A."/>
            <person name="Antonio M."/>
            <person name="Oren A."/>
            <person name="Chaudhuri R.R."/>
            <person name="La Ragione R."/>
            <person name="Hildebrand F."/>
            <person name="Pallen M.J."/>
        </authorList>
    </citation>
    <scope>NUCLEOTIDE SEQUENCE</scope>
    <source>
        <strain evidence="8">CHK154-7741</strain>
    </source>
</reference>
<protein>
    <recommendedName>
        <fullName evidence="2">carbonic anhydrase</fullName>
        <ecNumber evidence="2">4.2.1.1</ecNumber>
    </recommendedName>
</protein>
<organism evidence="8 9">
    <name type="scientific">Candidatus Limenecus avicola</name>
    <dbReference type="NCBI Taxonomy" id="2840847"/>
    <lineage>
        <taxon>Bacteria</taxon>
        <taxon>Bacillati</taxon>
        <taxon>Bacillota</taxon>
        <taxon>Clostridia</taxon>
        <taxon>Eubacteriales</taxon>
        <taxon>Clostridiaceae</taxon>
        <taxon>Clostridiaceae incertae sedis</taxon>
        <taxon>Candidatus Limenecus</taxon>
    </lineage>
</organism>
<reference evidence="8" key="1">
    <citation type="submission" date="2020-10" db="EMBL/GenBank/DDBJ databases">
        <authorList>
            <person name="Gilroy R."/>
        </authorList>
    </citation>
    <scope>NUCLEOTIDE SEQUENCE</scope>
    <source>
        <strain evidence="8">CHK154-7741</strain>
    </source>
</reference>
<evidence type="ECO:0000313" key="9">
    <source>
        <dbReference type="Proteomes" id="UP000886748"/>
    </source>
</evidence>
<evidence type="ECO:0000256" key="5">
    <source>
        <dbReference type="ARBA" id="ARBA00023239"/>
    </source>
</evidence>
<feature type="binding site" evidence="7">
    <location>
        <position position="52"/>
    </location>
    <ligand>
        <name>Zn(2+)</name>
        <dbReference type="ChEBI" id="CHEBI:29105"/>
    </ligand>
</feature>
<comment type="cofactor">
    <cofactor evidence="7">
        <name>Zn(2+)</name>
        <dbReference type="ChEBI" id="CHEBI:29105"/>
    </cofactor>
    <text evidence="7">Binds 1 zinc ion per subunit.</text>
</comment>
<dbReference type="EMBL" id="DVOD01000018">
    <property type="protein sequence ID" value="HIU91960.1"/>
    <property type="molecule type" value="Genomic_DNA"/>
</dbReference>
<evidence type="ECO:0000256" key="3">
    <source>
        <dbReference type="ARBA" id="ARBA00022723"/>
    </source>
</evidence>
<dbReference type="InterPro" id="IPR015892">
    <property type="entry name" value="Carbonic_anhydrase_CS"/>
</dbReference>
<evidence type="ECO:0000313" key="8">
    <source>
        <dbReference type="EMBL" id="HIU91960.1"/>
    </source>
</evidence>
<comment type="similarity">
    <text evidence="1">Belongs to the beta-class carbonic anhydrase family.</text>
</comment>
<feature type="binding site" evidence="7">
    <location>
        <position position="106"/>
    </location>
    <ligand>
        <name>Zn(2+)</name>
        <dbReference type="ChEBI" id="CHEBI:29105"/>
    </ligand>
</feature>
<dbReference type="EC" id="4.2.1.1" evidence="2"/>
<dbReference type="GO" id="GO:0004089">
    <property type="term" value="F:carbonate dehydratase activity"/>
    <property type="evidence" value="ECO:0007669"/>
    <property type="project" value="UniProtKB-EC"/>
</dbReference>
<evidence type="ECO:0000256" key="4">
    <source>
        <dbReference type="ARBA" id="ARBA00022833"/>
    </source>
</evidence>
<dbReference type="SMART" id="SM00947">
    <property type="entry name" value="Pro_CA"/>
    <property type="match status" value="1"/>
</dbReference>
<feature type="binding site" evidence="7">
    <location>
        <position position="103"/>
    </location>
    <ligand>
        <name>Zn(2+)</name>
        <dbReference type="ChEBI" id="CHEBI:29105"/>
    </ligand>
</feature>
<dbReference type="PANTHER" id="PTHR11002:SF76">
    <property type="entry name" value="CARBONIC ANHYDRASE"/>
    <property type="match status" value="1"/>
</dbReference>
<evidence type="ECO:0000256" key="6">
    <source>
        <dbReference type="ARBA" id="ARBA00048348"/>
    </source>
</evidence>
<dbReference type="InterPro" id="IPR001765">
    <property type="entry name" value="Carbonic_anhydrase"/>
</dbReference>
<evidence type="ECO:0000256" key="7">
    <source>
        <dbReference type="PIRSR" id="PIRSR601765-1"/>
    </source>
</evidence>
<feature type="binding site" evidence="7">
    <location>
        <position position="50"/>
    </location>
    <ligand>
        <name>Zn(2+)</name>
        <dbReference type="ChEBI" id="CHEBI:29105"/>
    </ligand>
</feature>
<sequence length="190" mass="21352">MIERAQKALDILLEGNERFTKGESTVSNRCVETLKAHKDGQSPIACIVTCSDSRVIPEMIFDKGFGELFVVRCAGAVIGENILESVEYAVDHLKVPLVMVLSHDDCGVMKAAKAMYPKEPDHLQLLIRSVYEIIDSETECYNELARDYTLTKKRKLLKRSAILRQAHSEGKFEIVRGYLSFEDGKVSILN</sequence>
<dbReference type="SUPFAM" id="SSF53056">
    <property type="entry name" value="beta-carbonic anhydrase, cab"/>
    <property type="match status" value="1"/>
</dbReference>
<comment type="catalytic activity">
    <reaction evidence="6">
        <text>hydrogencarbonate + H(+) = CO2 + H2O</text>
        <dbReference type="Rhea" id="RHEA:10748"/>
        <dbReference type="ChEBI" id="CHEBI:15377"/>
        <dbReference type="ChEBI" id="CHEBI:15378"/>
        <dbReference type="ChEBI" id="CHEBI:16526"/>
        <dbReference type="ChEBI" id="CHEBI:17544"/>
        <dbReference type="EC" id="4.2.1.1"/>
    </reaction>
</comment>
<accession>A0A9D1SQS1</accession>
<keyword evidence="5" id="KW-0456">Lyase</keyword>
<dbReference type="PROSITE" id="PS00704">
    <property type="entry name" value="PROK_CO2_ANHYDRASE_1"/>
    <property type="match status" value="1"/>
</dbReference>
<dbReference type="AlphaFoldDB" id="A0A9D1SQS1"/>
<dbReference type="PANTHER" id="PTHR11002">
    <property type="entry name" value="CARBONIC ANHYDRASE"/>
    <property type="match status" value="1"/>
</dbReference>
<evidence type="ECO:0000256" key="1">
    <source>
        <dbReference type="ARBA" id="ARBA00006217"/>
    </source>
</evidence>
<dbReference type="Pfam" id="PF00484">
    <property type="entry name" value="Pro_CA"/>
    <property type="match status" value="1"/>
</dbReference>
<dbReference type="Proteomes" id="UP000886748">
    <property type="component" value="Unassembled WGS sequence"/>
</dbReference>
<gene>
    <name evidence="8" type="ORF">IAD26_02375</name>
</gene>
<dbReference type="GO" id="GO:0008270">
    <property type="term" value="F:zinc ion binding"/>
    <property type="evidence" value="ECO:0007669"/>
    <property type="project" value="InterPro"/>
</dbReference>
<evidence type="ECO:0000256" key="2">
    <source>
        <dbReference type="ARBA" id="ARBA00012925"/>
    </source>
</evidence>